<comment type="similarity">
    <text evidence="1">Belongs to the nitroreductase family.</text>
</comment>
<protein>
    <submittedName>
        <fullName evidence="4">Nitroreductase</fullName>
    </submittedName>
</protein>
<dbReference type="Proteomes" id="UP000824130">
    <property type="component" value="Unassembled WGS sequence"/>
</dbReference>
<dbReference type="Pfam" id="PF00881">
    <property type="entry name" value="Nitroreductase"/>
    <property type="match status" value="1"/>
</dbReference>
<name>A0A9D1SUV3_9FIRM</name>
<dbReference type="GO" id="GO:0016491">
    <property type="term" value="F:oxidoreductase activity"/>
    <property type="evidence" value="ECO:0007669"/>
    <property type="project" value="UniProtKB-KW"/>
</dbReference>
<evidence type="ECO:0000313" key="5">
    <source>
        <dbReference type="Proteomes" id="UP000824130"/>
    </source>
</evidence>
<dbReference type="EMBL" id="DVOB01000111">
    <property type="protein sequence ID" value="HIU96054.1"/>
    <property type="molecule type" value="Genomic_DNA"/>
</dbReference>
<dbReference type="PANTHER" id="PTHR43673:SF10">
    <property type="entry name" value="NADH DEHYDROGENASE_NAD(P)H NITROREDUCTASE XCC3605-RELATED"/>
    <property type="match status" value="1"/>
</dbReference>
<dbReference type="SUPFAM" id="SSF55469">
    <property type="entry name" value="FMN-dependent nitroreductase-like"/>
    <property type="match status" value="1"/>
</dbReference>
<evidence type="ECO:0000259" key="3">
    <source>
        <dbReference type="Pfam" id="PF00881"/>
    </source>
</evidence>
<sequence>MELKQAILTRRSVRGFLDRPVSKEIIEDILRTATRAVSANNTQPWEFAVMTGDVMKKVAADNMARFERGEAEDFPDIPFEGVYRKRQVDVAKQLFGAMDIERGDKEKRHWWMGRGFRFFDAPAAIILMMDASLDESTCRFDVGCVAQNICLAAMEHGLGTCVEDQAIMYQTGLREILRIPEDKRFVSGIAIGYADPEFPANGVISERADIDEITSWYGF</sequence>
<dbReference type="Gene3D" id="3.40.109.10">
    <property type="entry name" value="NADH Oxidase"/>
    <property type="match status" value="1"/>
</dbReference>
<proteinExistence type="inferred from homology"/>
<reference evidence="4" key="1">
    <citation type="submission" date="2020-10" db="EMBL/GenBank/DDBJ databases">
        <authorList>
            <person name="Gilroy R."/>
        </authorList>
    </citation>
    <scope>NUCLEOTIDE SEQUENCE</scope>
    <source>
        <strain evidence="4">ChiSjej4B22-8349</strain>
    </source>
</reference>
<keyword evidence="2" id="KW-0560">Oxidoreductase</keyword>
<dbReference type="InterPro" id="IPR029479">
    <property type="entry name" value="Nitroreductase"/>
</dbReference>
<accession>A0A9D1SUV3</accession>
<gene>
    <name evidence="4" type="ORF">IAD25_05000</name>
</gene>
<evidence type="ECO:0000256" key="1">
    <source>
        <dbReference type="ARBA" id="ARBA00007118"/>
    </source>
</evidence>
<dbReference type="AlphaFoldDB" id="A0A9D1SUV3"/>
<organism evidence="4 5">
    <name type="scientific">Candidatus Allocopromorpha excrementipullorum</name>
    <dbReference type="NCBI Taxonomy" id="2840743"/>
    <lineage>
        <taxon>Bacteria</taxon>
        <taxon>Bacillati</taxon>
        <taxon>Bacillota</taxon>
        <taxon>Clostridia</taxon>
        <taxon>Eubacteriales</taxon>
        <taxon>Eubacteriaceae</taxon>
        <taxon>Eubacteriaceae incertae sedis</taxon>
        <taxon>Candidatus Allocopromorpha</taxon>
    </lineage>
</organism>
<feature type="domain" description="Nitroreductase" evidence="3">
    <location>
        <begin position="7"/>
        <end position="193"/>
    </location>
</feature>
<dbReference type="CDD" id="cd02136">
    <property type="entry name" value="PnbA_NfnB-like"/>
    <property type="match status" value="1"/>
</dbReference>
<dbReference type="InterPro" id="IPR000415">
    <property type="entry name" value="Nitroreductase-like"/>
</dbReference>
<evidence type="ECO:0000256" key="2">
    <source>
        <dbReference type="ARBA" id="ARBA00023002"/>
    </source>
</evidence>
<comment type="caution">
    <text evidence="4">The sequence shown here is derived from an EMBL/GenBank/DDBJ whole genome shotgun (WGS) entry which is preliminary data.</text>
</comment>
<reference evidence="4" key="2">
    <citation type="journal article" date="2021" name="PeerJ">
        <title>Extensive microbial diversity within the chicken gut microbiome revealed by metagenomics and culture.</title>
        <authorList>
            <person name="Gilroy R."/>
            <person name="Ravi A."/>
            <person name="Getino M."/>
            <person name="Pursley I."/>
            <person name="Horton D.L."/>
            <person name="Alikhan N.F."/>
            <person name="Baker D."/>
            <person name="Gharbi K."/>
            <person name="Hall N."/>
            <person name="Watson M."/>
            <person name="Adriaenssens E.M."/>
            <person name="Foster-Nyarko E."/>
            <person name="Jarju S."/>
            <person name="Secka A."/>
            <person name="Antonio M."/>
            <person name="Oren A."/>
            <person name="Chaudhuri R.R."/>
            <person name="La Ragione R."/>
            <person name="Hildebrand F."/>
            <person name="Pallen M.J."/>
        </authorList>
    </citation>
    <scope>NUCLEOTIDE SEQUENCE</scope>
    <source>
        <strain evidence="4">ChiSjej4B22-8349</strain>
    </source>
</reference>
<dbReference type="PANTHER" id="PTHR43673">
    <property type="entry name" value="NAD(P)H NITROREDUCTASE YDGI-RELATED"/>
    <property type="match status" value="1"/>
</dbReference>
<evidence type="ECO:0000313" key="4">
    <source>
        <dbReference type="EMBL" id="HIU96054.1"/>
    </source>
</evidence>